<feature type="region of interest" description="Disordered" evidence="1">
    <location>
        <begin position="124"/>
        <end position="147"/>
    </location>
</feature>
<gene>
    <name evidence="3" type="ORF">H9812_07765</name>
</gene>
<feature type="transmembrane region" description="Helical" evidence="2">
    <location>
        <begin position="356"/>
        <end position="378"/>
    </location>
</feature>
<proteinExistence type="predicted"/>
<evidence type="ECO:0000256" key="1">
    <source>
        <dbReference type="SAM" id="MobiDB-lite"/>
    </source>
</evidence>
<keyword evidence="2" id="KW-0812">Transmembrane</keyword>
<dbReference type="AlphaFoldDB" id="A0A9D2DXZ8"/>
<organism evidence="3 4">
    <name type="scientific">Candidatus Gallimonas intestinigallinarum</name>
    <dbReference type="NCBI Taxonomy" id="2838604"/>
    <lineage>
        <taxon>Bacteria</taxon>
        <taxon>Bacillati</taxon>
        <taxon>Bacillota</taxon>
        <taxon>Clostridia</taxon>
        <taxon>Candidatus Gallimonas</taxon>
    </lineage>
</organism>
<feature type="transmembrane region" description="Helical" evidence="2">
    <location>
        <begin position="419"/>
        <end position="436"/>
    </location>
</feature>
<evidence type="ECO:0000256" key="2">
    <source>
        <dbReference type="SAM" id="Phobius"/>
    </source>
</evidence>
<reference evidence="3" key="2">
    <citation type="submission" date="2021-04" db="EMBL/GenBank/DDBJ databases">
        <authorList>
            <person name="Gilroy R."/>
        </authorList>
    </citation>
    <scope>NUCLEOTIDE SEQUENCE</scope>
    <source>
        <strain evidence="3">CHK33-5263</strain>
    </source>
</reference>
<keyword evidence="2" id="KW-1133">Transmembrane helix</keyword>
<feature type="transmembrane region" description="Helical" evidence="2">
    <location>
        <begin position="324"/>
        <end position="344"/>
    </location>
</feature>
<accession>A0A9D2DXZ8</accession>
<evidence type="ECO:0000313" key="4">
    <source>
        <dbReference type="Proteomes" id="UP000824044"/>
    </source>
</evidence>
<feature type="transmembrane region" description="Helical" evidence="2">
    <location>
        <begin position="63"/>
        <end position="90"/>
    </location>
</feature>
<feature type="compositionally biased region" description="Polar residues" evidence="1">
    <location>
        <begin position="137"/>
        <end position="147"/>
    </location>
</feature>
<name>A0A9D2DXZ8_9FIRM</name>
<feature type="transmembrane region" description="Helical" evidence="2">
    <location>
        <begin position="210"/>
        <end position="233"/>
    </location>
</feature>
<evidence type="ECO:0000313" key="3">
    <source>
        <dbReference type="EMBL" id="HIZ25342.1"/>
    </source>
</evidence>
<dbReference type="EMBL" id="DXBS01000141">
    <property type="protein sequence ID" value="HIZ25342.1"/>
    <property type="molecule type" value="Genomic_DNA"/>
</dbReference>
<sequence length="497" mass="53267">MISDGQLEQNLQQGEIAARERGLRGTCRALIGCGIATAALFWGFVIVAFLLPADETAANYDAIAVVLAVLFLILAGISIATIVLGIVYGVKCRRFARLKKQYARRMQGISGSAAVSASPAASAPQTKDAVQPAAPSTPASQENGTQAMQEALPARTEVLQRAPAQPVQPTQPAQSVFAPQRTERAQTYSALPQVSPLPAPQPPVKRRSRYWLWGIAAAFVLLVVALACISASLPYSDLALRDSAYAIAAGVFCVAFVSCLIGYLYLRSEETGAELAAFPPYPASVDARSYSLSRDKNMRSLDYLFPEPSLRARAQTLRRQYTKAVYIGFCVGLAVGMAVLLVLQLPIALDAEADGWAFPLVIGCAFVFGMCAGVPFLIKLAKVEKRNVAMLEREPRYADNLLIYRKYEAHSKGRGRIPTALYLASIVLGVLLAALIPAQPVSVVAAILLIVGAALNNHFVKKLRLSVIPIEAKIDQAHASDGEKTEQEGDRTGDQGA</sequence>
<comment type="caution">
    <text evidence="3">The sequence shown here is derived from an EMBL/GenBank/DDBJ whole genome shotgun (WGS) entry which is preliminary data.</text>
</comment>
<protein>
    <submittedName>
        <fullName evidence="3">Uncharacterized protein</fullName>
    </submittedName>
</protein>
<keyword evidence="2" id="KW-0472">Membrane</keyword>
<feature type="transmembrane region" description="Helical" evidence="2">
    <location>
        <begin position="245"/>
        <end position="266"/>
    </location>
</feature>
<dbReference type="Proteomes" id="UP000824044">
    <property type="component" value="Unassembled WGS sequence"/>
</dbReference>
<feature type="transmembrane region" description="Helical" evidence="2">
    <location>
        <begin position="29"/>
        <end position="51"/>
    </location>
</feature>
<reference evidence="3" key="1">
    <citation type="journal article" date="2021" name="PeerJ">
        <title>Extensive microbial diversity within the chicken gut microbiome revealed by metagenomics and culture.</title>
        <authorList>
            <person name="Gilroy R."/>
            <person name="Ravi A."/>
            <person name="Getino M."/>
            <person name="Pursley I."/>
            <person name="Horton D.L."/>
            <person name="Alikhan N.F."/>
            <person name="Baker D."/>
            <person name="Gharbi K."/>
            <person name="Hall N."/>
            <person name="Watson M."/>
            <person name="Adriaenssens E.M."/>
            <person name="Foster-Nyarko E."/>
            <person name="Jarju S."/>
            <person name="Secka A."/>
            <person name="Antonio M."/>
            <person name="Oren A."/>
            <person name="Chaudhuri R.R."/>
            <person name="La Ragione R."/>
            <person name="Hildebrand F."/>
            <person name="Pallen M.J."/>
        </authorList>
    </citation>
    <scope>NUCLEOTIDE SEQUENCE</scope>
    <source>
        <strain evidence="3">CHK33-5263</strain>
    </source>
</reference>
<feature type="transmembrane region" description="Helical" evidence="2">
    <location>
        <begin position="442"/>
        <end position="460"/>
    </location>
</feature>
<feature type="region of interest" description="Disordered" evidence="1">
    <location>
        <begin position="478"/>
        <end position="497"/>
    </location>
</feature>